<organism evidence="2 3">
    <name type="scientific">Actinopolyspora biskrensis</name>
    <dbReference type="NCBI Taxonomy" id="1470178"/>
    <lineage>
        <taxon>Bacteria</taxon>
        <taxon>Bacillati</taxon>
        <taxon>Actinomycetota</taxon>
        <taxon>Actinomycetes</taxon>
        <taxon>Actinopolysporales</taxon>
        <taxon>Actinopolysporaceae</taxon>
        <taxon>Actinopolyspora</taxon>
    </lineage>
</organism>
<gene>
    <name evidence="2" type="ORF">FHR84_000636</name>
</gene>
<sequence>MASTSGFTPWLPWVFVAEAATAVVSVGLLRLLPHQSRCLSGVPSCRCHWCFTATRRGQSRNRAL</sequence>
<feature type="transmembrane region" description="Helical" evidence="1">
    <location>
        <begin position="12"/>
        <end position="32"/>
    </location>
</feature>
<dbReference type="RefSeq" id="WP_179533879.1">
    <property type="nucleotide sequence ID" value="NZ_JACBYW010000001.1"/>
</dbReference>
<proteinExistence type="predicted"/>
<evidence type="ECO:0000313" key="3">
    <source>
        <dbReference type="Proteomes" id="UP000548304"/>
    </source>
</evidence>
<keyword evidence="1" id="KW-0812">Transmembrane</keyword>
<protein>
    <submittedName>
        <fullName evidence="2">Uncharacterized protein</fullName>
    </submittedName>
</protein>
<comment type="caution">
    <text evidence="2">The sequence shown here is derived from an EMBL/GenBank/DDBJ whole genome shotgun (WGS) entry which is preliminary data.</text>
</comment>
<evidence type="ECO:0000256" key="1">
    <source>
        <dbReference type="SAM" id="Phobius"/>
    </source>
</evidence>
<dbReference type="EMBL" id="JACBYW010000001">
    <property type="protein sequence ID" value="NYH77322.1"/>
    <property type="molecule type" value="Genomic_DNA"/>
</dbReference>
<name>A0A852YUA7_9ACTN</name>
<reference evidence="2 3" key="1">
    <citation type="submission" date="2020-07" db="EMBL/GenBank/DDBJ databases">
        <title>Genomic Encyclopedia of Type Strains, Phase III (KMG-III): the genomes of soil and plant-associated and newly described type strains.</title>
        <authorList>
            <person name="Whitman W."/>
        </authorList>
    </citation>
    <scope>NUCLEOTIDE SEQUENCE [LARGE SCALE GENOMIC DNA]</scope>
    <source>
        <strain evidence="2 3">CECT 8576</strain>
    </source>
</reference>
<evidence type="ECO:0000313" key="2">
    <source>
        <dbReference type="EMBL" id="NYH77322.1"/>
    </source>
</evidence>
<keyword evidence="3" id="KW-1185">Reference proteome</keyword>
<accession>A0A852YUA7</accession>
<keyword evidence="1" id="KW-1133">Transmembrane helix</keyword>
<dbReference type="AlphaFoldDB" id="A0A852YUA7"/>
<keyword evidence="1" id="KW-0472">Membrane</keyword>
<dbReference type="Proteomes" id="UP000548304">
    <property type="component" value="Unassembled WGS sequence"/>
</dbReference>